<dbReference type="EMBL" id="NMPR01000052">
    <property type="protein sequence ID" value="KAA8632580.1"/>
    <property type="molecule type" value="Genomic_DNA"/>
</dbReference>
<gene>
    <name evidence="1" type="ORF">SMACR_06661</name>
</gene>
<dbReference type="Proteomes" id="UP000433876">
    <property type="component" value="Unassembled WGS sequence"/>
</dbReference>
<proteinExistence type="predicted"/>
<name>A0A8S8ZUD1_SORMA</name>
<protein>
    <submittedName>
        <fullName evidence="1">Uncharacterized protein</fullName>
    </submittedName>
</protein>
<evidence type="ECO:0000313" key="1">
    <source>
        <dbReference type="EMBL" id="KAA8632580.1"/>
    </source>
</evidence>
<comment type="caution">
    <text evidence="1">The sequence shown here is derived from an EMBL/GenBank/DDBJ whole genome shotgun (WGS) entry which is preliminary data.</text>
</comment>
<dbReference type="VEuPathDB" id="FungiDB:SMAC_06661"/>
<sequence>MDDCLNCPRYGRYKEFTASFSMLTPVQPRVQELARYHIQRQPILATITSKPIKISRQTTLLAQDIPGALPTDEEDMDKYWRQMDMNMETKTDKVPGPSGLIHQGQAADRRLWSDKMHLRIQELARIPKSKDATWSAAEELYVFATS</sequence>
<evidence type="ECO:0000313" key="2">
    <source>
        <dbReference type="Proteomes" id="UP000433876"/>
    </source>
</evidence>
<reference evidence="1 2" key="1">
    <citation type="submission" date="2017-07" db="EMBL/GenBank/DDBJ databases">
        <title>Genome sequence of the Sordaria macrospora wild type strain R19027.</title>
        <authorList>
            <person name="Nowrousian M."/>
            <person name="Teichert I."/>
            <person name="Kueck U."/>
        </authorList>
    </citation>
    <scope>NUCLEOTIDE SEQUENCE [LARGE SCALE GENOMIC DNA]</scope>
    <source>
        <strain evidence="1 2">R19027</strain>
        <tissue evidence="1">Mycelium</tissue>
    </source>
</reference>
<organism evidence="1 2">
    <name type="scientific">Sordaria macrospora</name>
    <dbReference type="NCBI Taxonomy" id="5147"/>
    <lineage>
        <taxon>Eukaryota</taxon>
        <taxon>Fungi</taxon>
        <taxon>Dikarya</taxon>
        <taxon>Ascomycota</taxon>
        <taxon>Pezizomycotina</taxon>
        <taxon>Sordariomycetes</taxon>
        <taxon>Sordariomycetidae</taxon>
        <taxon>Sordariales</taxon>
        <taxon>Sordariaceae</taxon>
        <taxon>Sordaria</taxon>
    </lineage>
</organism>
<accession>A0A8S8ZUD1</accession>
<dbReference type="AlphaFoldDB" id="A0A8S8ZUD1"/>